<keyword evidence="2" id="KW-0067">ATP-binding</keyword>
<comment type="caution">
    <text evidence="5">The sequence shown here is derived from an EMBL/GenBank/DDBJ whole genome shotgun (WGS) entry which is preliminary data.</text>
</comment>
<dbReference type="Gene3D" id="3.40.50.300">
    <property type="entry name" value="P-loop containing nucleotide triphosphate hydrolases"/>
    <property type="match status" value="1"/>
</dbReference>
<dbReference type="PANTHER" id="PTHR43637">
    <property type="entry name" value="UPF0273 PROTEIN TM_0370"/>
    <property type="match status" value="1"/>
</dbReference>
<evidence type="ECO:0000256" key="1">
    <source>
        <dbReference type="ARBA" id="ARBA00022741"/>
    </source>
</evidence>
<feature type="domain" description="KaiC-like" evidence="3">
    <location>
        <begin position="12"/>
        <end position="227"/>
    </location>
</feature>
<dbReference type="GO" id="GO:0005524">
    <property type="term" value="F:ATP binding"/>
    <property type="evidence" value="ECO:0007669"/>
    <property type="project" value="UniProtKB-KW"/>
</dbReference>
<reference evidence="5" key="1">
    <citation type="journal article" date="2020" name="mSystems">
        <title>Genome- and Community-Level Interaction Insights into Carbon Utilization and Element Cycling Functions of Hydrothermarchaeota in Hydrothermal Sediment.</title>
        <authorList>
            <person name="Zhou Z."/>
            <person name="Liu Y."/>
            <person name="Xu W."/>
            <person name="Pan J."/>
            <person name="Luo Z.H."/>
            <person name="Li M."/>
        </authorList>
    </citation>
    <scope>NUCLEOTIDE SEQUENCE [LARGE SCALE GENOMIC DNA]</scope>
    <source>
        <strain evidence="6">SpSt-1073</strain>
        <strain evidence="5">SpSt-613</strain>
        <strain evidence="4">SpSt-669</strain>
    </source>
</reference>
<dbReference type="InterPro" id="IPR027417">
    <property type="entry name" value="P-loop_NTPase"/>
</dbReference>
<protein>
    <submittedName>
        <fullName evidence="5">DUF835 domain-containing protein</fullName>
    </submittedName>
</protein>
<keyword evidence="1" id="KW-0547">Nucleotide-binding</keyword>
<dbReference type="Pfam" id="PF06745">
    <property type="entry name" value="ATPase"/>
    <property type="match status" value="1"/>
</dbReference>
<dbReference type="InterPro" id="IPR014774">
    <property type="entry name" value="KaiC-like_dom"/>
</dbReference>
<evidence type="ECO:0000259" key="3">
    <source>
        <dbReference type="Pfam" id="PF06745"/>
    </source>
</evidence>
<sequence>MTEGYIRAFNSELDRKIGHIKTPALCLVEGPNDSGKSVLTLQYCYGALLSGFNCYLLSTEGSMKAVRESMASLSWNPSYFIITGRLKIGEMHVKNFTWSPQQYTKLLRLVTSFIQSRSKENVFFIDSMTYLLTNASTTDILNFFTVLRNIVDEQEKTIFLTIHTHALDTDLFLRLRSISDVHFVLSVKEMGERIVRVLQVMKLKGAEKSGLTIAFEVDQVFGIRVLPFSQAKA</sequence>
<name>A0A7C4E0W6_CALS0</name>
<evidence type="ECO:0000313" key="5">
    <source>
        <dbReference type="EMBL" id="HGN89617.1"/>
    </source>
</evidence>
<dbReference type="EMBL" id="DTAD01000009">
    <property type="protein sequence ID" value="HGN89617.1"/>
    <property type="molecule type" value="Genomic_DNA"/>
</dbReference>
<dbReference type="AlphaFoldDB" id="A0A7C4E0W6"/>
<proteinExistence type="predicted"/>
<evidence type="ECO:0000256" key="2">
    <source>
        <dbReference type="ARBA" id="ARBA00022840"/>
    </source>
</evidence>
<dbReference type="EMBL" id="DTCM01000074">
    <property type="protein sequence ID" value="HGL41145.1"/>
    <property type="molecule type" value="Genomic_DNA"/>
</dbReference>
<organism evidence="5">
    <name type="scientific">Caldiarchaeum subterraneum</name>
    <dbReference type="NCBI Taxonomy" id="311458"/>
    <lineage>
        <taxon>Archaea</taxon>
        <taxon>Nitrososphaerota</taxon>
        <taxon>Candidatus Caldarchaeales</taxon>
        <taxon>Candidatus Caldarchaeaceae</taxon>
        <taxon>Candidatus Caldarchaeum</taxon>
    </lineage>
</organism>
<dbReference type="PANTHER" id="PTHR43637:SF3">
    <property type="entry name" value="FLAGELLA-RELATED PROTEIN H-RELATED"/>
    <property type="match status" value="1"/>
</dbReference>
<dbReference type="EMBL" id="DRXG01000097">
    <property type="protein sequence ID" value="HHN52521.1"/>
    <property type="molecule type" value="Genomic_DNA"/>
</dbReference>
<evidence type="ECO:0000313" key="4">
    <source>
        <dbReference type="EMBL" id="HGL41145.1"/>
    </source>
</evidence>
<gene>
    <name evidence="6" type="ORF">ENM30_04320</name>
    <name evidence="5" type="ORF">ENT82_00595</name>
    <name evidence="4" type="ORF">ENU43_05730</name>
</gene>
<evidence type="ECO:0000313" key="6">
    <source>
        <dbReference type="EMBL" id="HHN52521.1"/>
    </source>
</evidence>
<dbReference type="NCBIfam" id="NF004723">
    <property type="entry name" value="PRK06067.1"/>
    <property type="match status" value="1"/>
</dbReference>
<accession>A0A7C4E0W6</accession>
<dbReference type="SUPFAM" id="SSF52540">
    <property type="entry name" value="P-loop containing nucleoside triphosphate hydrolases"/>
    <property type="match status" value="1"/>
</dbReference>